<proteinExistence type="predicted"/>
<dbReference type="EMBL" id="BAAADJ010000006">
    <property type="protein sequence ID" value="GAA0319510.1"/>
    <property type="molecule type" value="Genomic_DNA"/>
</dbReference>
<dbReference type="Proteomes" id="UP001500782">
    <property type="component" value="Unassembled WGS sequence"/>
</dbReference>
<feature type="transmembrane region" description="Helical" evidence="2">
    <location>
        <begin position="47"/>
        <end position="73"/>
    </location>
</feature>
<reference evidence="4" key="1">
    <citation type="journal article" date="2019" name="Int. J. Syst. Evol. Microbiol.">
        <title>The Global Catalogue of Microorganisms (GCM) 10K type strain sequencing project: providing services to taxonomists for standard genome sequencing and annotation.</title>
        <authorList>
            <consortium name="The Broad Institute Genomics Platform"/>
            <consortium name="The Broad Institute Genome Sequencing Center for Infectious Disease"/>
            <person name="Wu L."/>
            <person name="Ma J."/>
        </authorList>
    </citation>
    <scope>NUCLEOTIDE SEQUENCE [LARGE SCALE GENOMIC DNA]</scope>
    <source>
        <strain evidence="4">JCM 9731</strain>
    </source>
</reference>
<evidence type="ECO:0000256" key="1">
    <source>
        <dbReference type="SAM" id="MobiDB-lite"/>
    </source>
</evidence>
<evidence type="ECO:0008006" key="5">
    <source>
        <dbReference type="Google" id="ProtNLM"/>
    </source>
</evidence>
<dbReference type="Pfam" id="PF11772">
    <property type="entry name" value="EpuA"/>
    <property type="match status" value="1"/>
</dbReference>
<keyword evidence="2" id="KW-0472">Membrane</keyword>
<accession>A0ABP3FMP1</accession>
<dbReference type="InterPro" id="IPR024596">
    <property type="entry name" value="RNApol_su_b/EpuA"/>
</dbReference>
<organism evidence="3 4">
    <name type="scientific">Bacillus carboniphilus</name>
    <dbReference type="NCBI Taxonomy" id="86663"/>
    <lineage>
        <taxon>Bacteria</taxon>
        <taxon>Bacillati</taxon>
        <taxon>Bacillota</taxon>
        <taxon>Bacilli</taxon>
        <taxon>Bacillales</taxon>
        <taxon>Bacillaceae</taxon>
        <taxon>Bacillus</taxon>
    </lineage>
</organism>
<protein>
    <recommendedName>
        <fullName evidence="5">DNA-directed RNA polymerase subunit beta</fullName>
    </recommendedName>
</protein>
<evidence type="ECO:0000313" key="4">
    <source>
        <dbReference type="Proteomes" id="UP001500782"/>
    </source>
</evidence>
<dbReference type="RefSeq" id="WP_343796511.1">
    <property type="nucleotide sequence ID" value="NZ_BAAADJ010000006.1"/>
</dbReference>
<keyword evidence="2" id="KW-1133">Transmembrane helix</keyword>
<name>A0ABP3FMP1_9BACI</name>
<comment type="caution">
    <text evidence="3">The sequence shown here is derived from an EMBL/GenBank/DDBJ whole genome shotgun (WGS) entry which is preliminary data.</text>
</comment>
<sequence>MDMVEKTQETTTREERKTRRRLERQEKQQAKQSSKSEGKIRIRLIPLWLRIIIVLLLIVGCVAVGLMVGYGVVGDGNPSDALKWSTWQHIIDLIKKP</sequence>
<evidence type="ECO:0000256" key="2">
    <source>
        <dbReference type="SAM" id="Phobius"/>
    </source>
</evidence>
<keyword evidence="2" id="KW-0812">Transmembrane</keyword>
<gene>
    <name evidence="3" type="ORF">GCM10008967_07550</name>
</gene>
<feature type="region of interest" description="Disordered" evidence="1">
    <location>
        <begin position="1"/>
        <end position="37"/>
    </location>
</feature>
<keyword evidence="4" id="KW-1185">Reference proteome</keyword>
<evidence type="ECO:0000313" key="3">
    <source>
        <dbReference type="EMBL" id="GAA0319510.1"/>
    </source>
</evidence>